<comment type="cofactor">
    <cofactor evidence="1 3">
        <name>pyridoxal 5'-phosphate</name>
        <dbReference type="ChEBI" id="CHEBI:597326"/>
    </cofactor>
</comment>
<evidence type="ECO:0000256" key="2">
    <source>
        <dbReference type="ARBA" id="ARBA00022898"/>
    </source>
</evidence>
<evidence type="ECO:0000256" key="1">
    <source>
        <dbReference type="ARBA" id="ARBA00001933"/>
    </source>
</evidence>
<dbReference type="EC" id="1.4.4.2" evidence="3"/>
<dbReference type="Pfam" id="PF02347">
    <property type="entry name" value="GDC-P"/>
    <property type="match status" value="1"/>
</dbReference>
<dbReference type="NCBIfam" id="NF003346">
    <property type="entry name" value="PRK04366.1"/>
    <property type="match status" value="1"/>
</dbReference>
<gene>
    <name evidence="3 6" type="primary">gcvPB</name>
    <name evidence="6" type="ORF">KQI20_01015</name>
</gene>
<dbReference type="InterPro" id="IPR049315">
    <property type="entry name" value="GDC-P_N"/>
</dbReference>
<evidence type="ECO:0000259" key="4">
    <source>
        <dbReference type="Pfam" id="PF02347"/>
    </source>
</evidence>
<comment type="catalytic activity">
    <reaction evidence="3">
        <text>N(6)-[(R)-lipoyl]-L-lysyl-[glycine-cleavage complex H protein] + glycine + H(+) = N(6)-[(R)-S(8)-aminomethyldihydrolipoyl]-L-lysyl-[glycine-cleavage complex H protein] + CO2</text>
        <dbReference type="Rhea" id="RHEA:24304"/>
        <dbReference type="Rhea" id="RHEA-COMP:10494"/>
        <dbReference type="Rhea" id="RHEA-COMP:10495"/>
        <dbReference type="ChEBI" id="CHEBI:15378"/>
        <dbReference type="ChEBI" id="CHEBI:16526"/>
        <dbReference type="ChEBI" id="CHEBI:57305"/>
        <dbReference type="ChEBI" id="CHEBI:83099"/>
        <dbReference type="ChEBI" id="CHEBI:83143"/>
        <dbReference type="EC" id="1.4.4.2"/>
    </reaction>
</comment>
<name>A0ABS6DT54_9FIRM</name>
<dbReference type="PANTHER" id="PTHR11773">
    <property type="entry name" value="GLYCINE DEHYDROGENASE, DECARBOXYLATING"/>
    <property type="match status" value="1"/>
</dbReference>
<dbReference type="CDD" id="cd00613">
    <property type="entry name" value="GDC-P"/>
    <property type="match status" value="1"/>
</dbReference>
<feature type="modified residue" description="N6-(pyridoxal phosphate)lysine" evidence="3">
    <location>
        <position position="272"/>
    </location>
</feature>
<dbReference type="PANTHER" id="PTHR11773:SF1">
    <property type="entry name" value="GLYCINE DEHYDROGENASE (DECARBOXYLATING), MITOCHONDRIAL"/>
    <property type="match status" value="1"/>
</dbReference>
<reference evidence="6 7" key="1">
    <citation type="submission" date="2021-06" db="EMBL/GenBank/DDBJ databases">
        <authorList>
            <person name="Sun Q."/>
            <person name="Li D."/>
        </authorList>
    </citation>
    <scope>NUCLEOTIDE SEQUENCE [LARGE SCALE GENOMIC DNA]</scope>
    <source>
        <strain evidence="6 7">N19</strain>
    </source>
</reference>
<dbReference type="InterPro" id="IPR023012">
    <property type="entry name" value="GcvPB"/>
</dbReference>
<comment type="function">
    <text evidence="3">The glycine cleavage system catalyzes the degradation of glycine. The P protein binds the alpha-amino group of glycine through its pyridoxal phosphate cofactor; CO(2) is released and the remaining methylamine moiety is then transferred to the lipoamide cofactor of the H protein.</text>
</comment>
<dbReference type="GO" id="GO:0004375">
    <property type="term" value="F:glycine dehydrogenase (decarboxylating) activity"/>
    <property type="evidence" value="ECO:0007669"/>
    <property type="project" value="UniProtKB-EC"/>
</dbReference>
<comment type="similarity">
    <text evidence="3">Belongs to the GcvP family. C-terminal subunit subfamily.</text>
</comment>
<evidence type="ECO:0000259" key="5">
    <source>
        <dbReference type="Pfam" id="PF21478"/>
    </source>
</evidence>
<keyword evidence="7" id="KW-1185">Reference proteome</keyword>
<sequence>MNEYNSLLIEVSKEGRKSYSLPKLDVEEQKLTDMLDYNMIKKTDLELPELSELDVVRHYTLLSNKNFGVDTGFYPLGSCTMKYNPKIDEDMAALKGFTSLHPYQPAKTAQGALELMYNLSESLAEITGMDKVTLQPSAGAHGEFTGLMIIKAYHQHRGDSKRTKVIVPDSAHGTNPASAMMAGFKIVQVESTKDGAVDIEKLKEVLDDEVAALMLTNPSTLGLFEKNIKEIAELVHNAGGLLYYDGANTNAIMGITRAGDMGFDVVHLNLHKTFAAPHGGGGPGSGPVGVKKDLIPFLPVPVVEKVNDEYVLDYDRELSIGKIKNFYGNFGVIVKSYAYVLTMGRDGLKKASQMAVLNANYLKENLKDTFKLPIDQICKHEFVLSGPHGELNTTDIAKRMLDYGYHPPTIYFPLIIPEALMIEPTESESVETLDKFIDAMKQIAKEAEENPELLKTAPHNTIVKRVDDARAVKKPILTWKNR</sequence>
<proteinExistence type="inferred from homology"/>
<dbReference type="InterPro" id="IPR020581">
    <property type="entry name" value="GDC_P"/>
</dbReference>
<evidence type="ECO:0000313" key="7">
    <source>
        <dbReference type="Proteomes" id="UP001196301"/>
    </source>
</evidence>
<dbReference type="EMBL" id="JAHLOQ010000002">
    <property type="protein sequence ID" value="MBU5335006.1"/>
    <property type="molecule type" value="Genomic_DNA"/>
</dbReference>
<organism evidence="6 7">
    <name type="scientific">Intestinibacter bartlettii</name>
    <dbReference type="NCBI Taxonomy" id="261299"/>
    <lineage>
        <taxon>Bacteria</taxon>
        <taxon>Bacillati</taxon>
        <taxon>Bacillota</taxon>
        <taxon>Clostridia</taxon>
        <taxon>Peptostreptococcales</taxon>
        <taxon>Peptostreptococcaceae</taxon>
        <taxon>Intestinibacter</taxon>
    </lineage>
</organism>
<dbReference type="Proteomes" id="UP001196301">
    <property type="component" value="Unassembled WGS sequence"/>
</dbReference>
<feature type="domain" description="Glycine dehydrogenase C-terminal" evidence="5">
    <location>
        <begin position="351"/>
        <end position="450"/>
    </location>
</feature>
<comment type="caution">
    <text evidence="6">The sequence shown here is derived from an EMBL/GenBank/DDBJ whole genome shotgun (WGS) entry which is preliminary data.</text>
</comment>
<accession>A0ABS6DT54</accession>
<protein>
    <recommendedName>
        <fullName evidence="3">Probable glycine dehydrogenase (decarboxylating) subunit 2</fullName>
        <ecNumber evidence="3">1.4.4.2</ecNumber>
    </recommendedName>
    <alternativeName>
        <fullName evidence="3">Glycine cleavage system P-protein subunit 2</fullName>
    </alternativeName>
    <alternativeName>
        <fullName evidence="3">Glycine decarboxylase subunit 2</fullName>
    </alternativeName>
    <alternativeName>
        <fullName evidence="3">Glycine dehydrogenase (aminomethyl-transferring) subunit 2</fullName>
    </alternativeName>
</protein>
<dbReference type="InterPro" id="IPR049316">
    <property type="entry name" value="GDC-P_C"/>
</dbReference>
<keyword evidence="2 3" id="KW-0663">Pyridoxal phosphate</keyword>
<feature type="domain" description="Glycine cleavage system P-protein N-terminal" evidence="4">
    <location>
        <begin position="43"/>
        <end position="303"/>
    </location>
</feature>
<keyword evidence="3 6" id="KW-0560">Oxidoreductase</keyword>
<dbReference type="RefSeq" id="WP_216568174.1">
    <property type="nucleotide sequence ID" value="NZ_JAHLOQ010000002.1"/>
</dbReference>
<evidence type="ECO:0000256" key="3">
    <source>
        <dbReference type="HAMAP-Rule" id="MF_00713"/>
    </source>
</evidence>
<evidence type="ECO:0000313" key="6">
    <source>
        <dbReference type="EMBL" id="MBU5335006.1"/>
    </source>
</evidence>
<dbReference type="Pfam" id="PF21478">
    <property type="entry name" value="GcvP2_C"/>
    <property type="match status" value="1"/>
</dbReference>
<comment type="subunit">
    <text evidence="3">The glycine cleavage system is composed of four proteins: P, T, L and H. In this organism, the P 'protein' is a heterodimer of two subunits.</text>
</comment>
<dbReference type="HAMAP" id="MF_00713">
    <property type="entry name" value="GcvPB"/>
    <property type="match status" value="1"/>
</dbReference>